<evidence type="ECO:0000313" key="4">
    <source>
        <dbReference type="EMBL" id="MCL6275626.1"/>
    </source>
</evidence>
<accession>A0ABT0PWH3</accession>
<feature type="domain" description="RNA polymerase sigma factor 70 region 4 type 2" evidence="3">
    <location>
        <begin position="97"/>
        <end position="146"/>
    </location>
</feature>
<dbReference type="InterPro" id="IPR032710">
    <property type="entry name" value="NTF2-like_dom_sf"/>
</dbReference>
<name>A0ABT0PWH3_9FLAO</name>
<dbReference type="Gene3D" id="1.10.1740.10">
    <property type="match status" value="1"/>
</dbReference>
<protein>
    <submittedName>
        <fullName evidence="4">Sigma-70 family RNA polymerase sigma factor</fullName>
    </submittedName>
</protein>
<evidence type="ECO:0000256" key="1">
    <source>
        <dbReference type="ARBA" id="ARBA00011344"/>
    </source>
</evidence>
<dbReference type="PANTHER" id="PTHR30173">
    <property type="entry name" value="SIGMA 19 FACTOR"/>
    <property type="match status" value="1"/>
</dbReference>
<dbReference type="InterPro" id="IPR007627">
    <property type="entry name" value="RNA_pol_sigma70_r2"/>
</dbReference>
<dbReference type="Pfam" id="PF08281">
    <property type="entry name" value="Sigma70_r4_2"/>
    <property type="match status" value="1"/>
</dbReference>
<dbReference type="InterPro" id="IPR013324">
    <property type="entry name" value="RNA_pol_sigma_r3/r4-like"/>
</dbReference>
<dbReference type="InterPro" id="IPR014284">
    <property type="entry name" value="RNA_pol_sigma-70_dom"/>
</dbReference>
<dbReference type="SUPFAM" id="SSF54427">
    <property type="entry name" value="NTF2-like"/>
    <property type="match status" value="1"/>
</dbReference>
<sequence length="279" mass="31866">MEDYQKQLFPYAYNILGSTEDAKDAVQEIVVKYHLKSKKSIENETGYLIRSVINESINLKKKLQRSYADSMWLPEPVFTDSNYDGLDSSEIISYSMLVLLEKLSSKERAVFMLREAFDYSHQEIAAVLNLTLQNSRKLLSRAKLKLEGYQSHRKAISTTNASKEFLQGYIRSIREGDVQSLEKLLSEDVSLAADGGGEIQVVRELTHGVTAAIKLLLYVYKTYQRQQQIEIGYINHQPALLYYEDSKLVNCQIFQISNGKIEKIFAQLTPDKLNAISET</sequence>
<feature type="domain" description="RNA polymerase sigma-70 region 2" evidence="2">
    <location>
        <begin position="2"/>
        <end position="65"/>
    </location>
</feature>
<evidence type="ECO:0000259" key="2">
    <source>
        <dbReference type="Pfam" id="PF04542"/>
    </source>
</evidence>
<dbReference type="Pfam" id="PF04542">
    <property type="entry name" value="Sigma70_r2"/>
    <property type="match status" value="1"/>
</dbReference>
<evidence type="ECO:0000259" key="3">
    <source>
        <dbReference type="Pfam" id="PF08281"/>
    </source>
</evidence>
<proteinExistence type="predicted"/>
<dbReference type="CDD" id="cd06171">
    <property type="entry name" value="Sigma70_r4"/>
    <property type="match status" value="1"/>
</dbReference>
<dbReference type="EMBL" id="JAMFMA010000005">
    <property type="protein sequence ID" value="MCL6275626.1"/>
    <property type="molecule type" value="Genomic_DNA"/>
</dbReference>
<dbReference type="SUPFAM" id="SSF88659">
    <property type="entry name" value="Sigma3 and sigma4 domains of RNA polymerase sigma factors"/>
    <property type="match status" value="1"/>
</dbReference>
<dbReference type="SUPFAM" id="SSF88946">
    <property type="entry name" value="Sigma2 domain of RNA polymerase sigma factors"/>
    <property type="match status" value="1"/>
</dbReference>
<dbReference type="InterPro" id="IPR013325">
    <property type="entry name" value="RNA_pol_sigma_r2"/>
</dbReference>
<dbReference type="InterPro" id="IPR036388">
    <property type="entry name" value="WH-like_DNA-bd_sf"/>
</dbReference>
<dbReference type="InterPro" id="IPR013249">
    <property type="entry name" value="RNA_pol_sigma70_r4_t2"/>
</dbReference>
<dbReference type="InterPro" id="IPR052704">
    <property type="entry name" value="ECF_Sigma-70_Domain"/>
</dbReference>
<organism evidence="4 5">
    <name type="scientific">Flagellimonas spongiicola</name>
    <dbReference type="NCBI Taxonomy" id="2942208"/>
    <lineage>
        <taxon>Bacteria</taxon>
        <taxon>Pseudomonadati</taxon>
        <taxon>Bacteroidota</taxon>
        <taxon>Flavobacteriia</taxon>
        <taxon>Flavobacteriales</taxon>
        <taxon>Flavobacteriaceae</taxon>
        <taxon>Flagellimonas</taxon>
    </lineage>
</organism>
<evidence type="ECO:0000313" key="5">
    <source>
        <dbReference type="Proteomes" id="UP001203607"/>
    </source>
</evidence>
<gene>
    <name evidence="4" type="ORF">M3P19_16550</name>
</gene>
<dbReference type="Gene3D" id="1.10.10.10">
    <property type="entry name" value="Winged helix-like DNA-binding domain superfamily/Winged helix DNA-binding domain"/>
    <property type="match status" value="1"/>
</dbReference>
<dbReference type="NCBIfam" id="TIGR02937">
    <property type="entry name" value="sigma70-ECF"/>
    <property type="match status" value="1"/>
</dbReference>
<comment type="subunit">
    <text evidence="1">Interacts transiently with the RNA polymerase catalytic core formed by RpoA, RpoB, RpoC and RpoZ (2 alpha, 1 beta, 1 beta' and 1 omega subunit) to form the RNA polymerase holoenzyme that can initiate transcription.</text>
</comment>
<dbReference type="RefSeq" id="WP_249658814.1">
    <property type="nucleotide sequence ID" value="NZ_JAMFMA010000005.1"/>
</dbReference>
<comment type="caution">
    <text evidence="4">The sequence shown here is derived from an EMBL/GenBank/DDBJ whole genome shotgun (WGS) entry which is preliminary data.</text>
</comment>
<dbReference type="Proteomes" id="UP001203607">
    <property type="component" value="Unassembled WGS sequence"/>
</dbReference>
<keyword evidence="5" id="KW-1185">Reference proteome</keyword>
<dbReference type="PANTHER" id="PTHR30173:SF36">
    <property type="entry name" value="ECF RNA POLYMERASE SIGMA FACTOR SIGJ"/>
    <property type="match status" value="1"/>
</dbReference>
<reference evidence="4 5" key="1">
    <citation type="submission" date="2022-05" db="EMBL/GenBank/DDBJ databases">
        <authorList>
            <person name="Park J.-S."/>
        </authorList>
    </citation>
    <scope>NUCLEOTIDE SEQUENCE [LARGE SCALE GENOMIC DNA]</scope>
    <source>
        <strain evidence="4 5">2012CJ35-5</strain>
    </source>
</reference>